<evidence type="ECO:0000313" key="1">
    <source>
        <dbReference type="EMBL" id="MBW83444.1"/>
    </source>
</evidence>
<accession>A0A2P2IQG1</accession>
<protein>
    <submittedName>
        <fullName evidence="1">Glycosyltransferase</fullName>
    </submittedName>
</protein>
<sequence>MQCNGRVVLVCQLIICPLNTHQPHILKQTFQMTRGGPALLHTLSC</sequence>
<dbReference type="EMBL" id="GGEC01002961">
    <property type="protein sequence ID" value="MBW83444.1"/>
    <property type="molecule type" value="Transcribed_RNA"/>
</dbReference>
<name>A0A2P2IQG1_RHIMU</name>
<dbReference type="GO" id="GO:0016740">
    <property type="term" value="F:transferase activity"/>
    <property type="evidence" value="ECO:0007669"/>
    <property type="project" value="UniProtKB-KW"/>
</dbReference>
<proteinExistence type="predicted"/>
<keyword evidence="1" id="KW-0808">Transferase</keyword>
<reference evidence="1" key="1">
    <citation type="submission" date="2018-02" db="EMBL/GenBank/DDBJ databases">
        <title>Rhizophora mucronata_Transcriptome.</title>
        <authorList>
            <person name="Meera S.P."/>
            <person name="Sreeshan A."/>
            <person name="Augustine A."/>
        </authorList>
    </citation>
    <scope>NUCLEOTIDE SEQUENCE</scope>
    <source>
        <tissue evidence="1">Leaf</tissue>
    </source>
</reference>
<dbReference type="AlphaFoldDB" id="A0A2P2IQG1"/>
<organism evidence="1">
    <name type="scientific">Rhizophora mucronata</name>
    <name type="common">Asiatic mangrove</name>
    <dbReference type="NCBI Taxonomy" id="61149"/>
    <lineage>
        <taxon>Eukaryota</taxon>
        <taxon>Viridiplantae</taxon>
        <taxon>Streptophyta</taxon>
        <taxon>Embryophyta</taxon>
        <taxon>Tracheophyta</taxon>
        <taxon>Spermatophyta</taxon>
        <taxon>Magnoliopsida</taxon>
        <taxon>eudicotyledons</taxon>
        <taxon>Gunneridae</taxon>
        <taxon>Pentapetalae</taxon>
        <taxon>rosids</taxon>
        <taxon>fabids</taxon>
        <taxon>Malpighiales</taxon>
        <taxon>Rhizophoraceae</taxon>
        <taxon>Rhizophora</taxon>
    </lineage>
</organism>